<dbReference type="InterPro" id="IPR052463">
    <property type="entry name" value="O-linked_mannose_GnT"/>
</dbReference>
<gene>
    <name evidence="1" type="ORF">TCNE_LOCUS9289</name>
</gene>
<reference evidence="1 2" key="2">
    <citation type="submission" date="2018-11" db="EMBL/GenBank/DDBJ databases">
        <authorList>
            <consortium name="Pathogen Informatics"/>
        </authorList>
    </citation>
    <scope>NUCLEOTIDE SEQUENCE [LARGE SCALE GENOMIC DNA]</scope>
</reference>
<dbReference type="GO" id="GO:0016266">
    <property type="term" value="P:protein O-linked glycosylation via N-acetyl-galactosamine"/>
    <property type="evidence" value="ECO:0007669"/>
    <property type="project" value="TreeGrafter"/>
</dbReference>
<protein>
    <submittedName>
        <fullName evidence="3">DUF5672 domain-containing protein</fullName>
    </submittedName>
</protein>
<accession>A0A183ULB9</accession>
<name>A0A183ULB9_TOXCA</name>
<dbReference type="GO" id="GO:0047223">
    <property type="term" value="F:beta-1,3-galactosyl-O-glycosyl-glycoprotein beta-1,3-N-acetylglucosaminyltransferase activity"/>
    <property type="evidence" value="ECO:0007669"/>
    <property type="project" value="TreeGrafter"/>
</dbReference>
<dbReference type="EMBL" id="UYWY01020132">
    <property type="protein sequence ID" value="VDM40610.1"/>
    <property type="molecule type" value="Genomic_DNA"/>
</dbReference>
<dbReference type="Gene3D" id="3.90.550.10">
    <property type="entry name" value="Spore Coat Polysaccharide Biosynthesis Protein SpsA, Chain A"/>
    <property type="match status" value="1"/>
</dbReference>
<sequence length="292" mass="32469">MNNIRLCLESVYEQEGLNPRNVVVAFDSSYPEVLDLSALFRVRSLPLNTSSSYSELLVKSLSQMMSAFPSSPCFIVIEEDVLLAPDFLYFLDQILPTFLDDPSVSTILTFNRNGITKSSSLPSAVYRVENVTLSSAFLIKRSAYEKFIANRGDVCCSENVTDGWRLPGYAYMPDMSRVKINAPNALDIVDDSRRKLFTESRIATKYGNETVTNVERLKADVYDADLKLLIERSRQVKLEGMADCQPGSLLDSPIKVLNLTSGFSVNGHPAFLVNSTNIFGDHYKVPSSAPMS</sequence>
<dbReference type="WBParaSite" id="TCNE_0000928901-mRNA-1">
    <property type="protein sequence ID" value="TCNE_0000928901-mRNA-1"/>
    <property type="gene ID" value="TCNE_0000928901"/>
</dbReference>
<dbReference type="PANTHER" id="PTHR46396:SF2">
    <property type="entry name" value="ILEI_PANDER DOMAIN-CONTAINING PROTEIN"/>
    <property type="match status" value="1"/>
</dbReference>
<dbReference type="Proteomes" id="UP000050794">
    <property type="component" value="Unassembled WGS sequence"/>
</dbReference>
<dbReference type="AlphaFoldDB" id="A0A183ULB9"/>
<evidence type="ECO:0000313" key="3">
    <source>
        <dbReference type="WBParaSite" id="TCNE_0000928901-mRNA-1"/>
    </source>
</evidence>
<keyword evidence="2" id="KW-1185">Reference proteome</keyword>
<dbReference type="GO" id="GO:0000139">
    <property type="term" value="C:Golgi membrane"/>
    <property type="evidence" value="ECO:0007669"/>
    <property type="project" value="TreeGrafter"/>
</dbReference>
<evidence type="ECO:0000313" key="1">
    <source>
        <dbReference type="EMBL" id="VDM40610.1"/>
    </source>
</evidence>
<reference evidence="3" key="1">
    <citation type="submission" date="2016-06" db="UniProtKB">
        <authorList>
            <consortium name="WormBaseParasite"/>
        </authorList>
    </citation>
    <scope>IDENTIFICATION</scope>
</reference>
<evidence type="ECO:0000313" key="2">
    <source>
        <dbReference type="Proteomes" id="UP000050794"/>
    </source>
</evidence>
<dbReference type="PANTHER" id="PTHR46396">
    <property type="entry name" value="PROTEIN O-LINKED-MANNOSE BETA-1,2-N-ACETYLGLUCOSAMINYLTRANSFERASE 1"/>
    <property type="match status" value="1"/>
</dbReference>
<dbReference type="SUPFAM" id="SSF53448">
    <property type="entry name" value="Nucleotide-diphospho-sugar transferases"/>
    <property type="match status" value="1"/>
</dbReference>
<dbReference type="InterPro" id="IPR029044">
    <property type="entry name" value="Nucleotide-diphossugar_trans"/>
</dbReference>
<organism evidence="2 3">
    <name type="scientific">Toxocara canis</name>
    <name type="common">Canine roundworm</name>
    <dbReference type="NCBI Taxonomy" id="6265"/>
    <lineage>
        <taxon>Eukaryota</taxon>
        <taxon>Metazoa</taxon>
        <taxon>Ecdysozoa</taxon>
        <taxon>Nematoda</taxon>
        <taxon>Chromadorea</taxon>
        <taxon>Rhabditida</taxon>
        <taxon>Spirurina</taxon>
        <taxon>Ascaridomorpha</taxon>
        <taxon>Ascaridoidea</taxon>
        <taxon>Toxocaridae</taxon>
        <taxon>Toxocara</taxon>
    </lineage>
</organism>
<proteinExistence type="predicted"/>